<sequence>MKSIFLTLIFFSVGWAAQAQFFIAGGHFNGGIANGRLNHETGGLFFPTLSGIILHEERTAPIQLGIELGYGIYGSKLERRTDLYEGFSDELRLRRNNNIATGMLVMRYILRPQGKVMPFVEAKFGANYLYTRYKIRESILSEETLEAGKDREDWSVSYSFGTGVQIPIPSSPGLVFEFKANYQTGPSAEFLTKGDATFNPLPNGGGTFDYQVRRSPLEMVTLSVGFLVYDVFR</sequence>
<accession>A0A326RUT5</accession>
<evidence type="ECO:0008006" key="4">
    <source>
        <dbReference type="Google" id="ProtNLM"/>
    </source>
</evidence>
<dbReference type="Proteomes" id="UP000248917">
    <property type="component" value="Unassembled WGS sequence"/>
</dbReference>
<reference evidence="2 3" key="1">
    <citation type="submission" date="2018-06" db="EMBL/GenBank/DDBJ databases">
        <title>Genomic Encyclopedia of Archaeal and Bacterial Type Strains, Phase II (KMG-II): from individual species to whole genera.</title>
        <authorList>
            <person name="Goeker M."/>
        </authorList>
    </citation>
    <scope>NUCLEOTIDE SEQUENCE [LARGE SCALE GENOMIC DNA]</scope>
    <source>
        <strain evidence="2 3">T4</strain>
    </source>
</reference>
<dbReference type="EMBL" id="QKTX01000006">
    <property type="protein sequence ID" value="PZV83578.1"/>
    <property type="molecule type" value="Genomic_DNA"/>
</dbReference>
<dbReference type="OrthoDB" id="1492607at2"/>
<evidence type="ECO:0000313" key="3">
    <source>
        <dbReference type="Proteomes" id="UP000248917"/>
    </source>
</evidence>
<keyword evidence="1" id="KW-0732">Signal</keyword>
<keyword evidence="3" id="KW-1185">Reference proteome</keyword>
<organism evidence="2 3">
    <name type="scientific">Algoriphagus aquaeductus</name>
    <dbReference type="NCBI Taxonomy" id="475299"/>
    <lineage>
        <taxon>Bacteria</taxon>
        <taxon>Pseudomonadati</taxon>
        <taxon>Bacteroidota</taxon>
        <taxon>Cytophagia</taxon>
        <taxon>Cytophagales</taxon>
        <taxon>Cyclobacteriaceae</taxon>
        <taxon>Algoriphagus</taxon>
    </lineage>
</organism>
<comment type="caution">
    <text evidence="2">The sequence shown here is derived from an EMBL/GenBank/DDBJ whole genome shotgun (WGS) entry which is preliminary data.</text>
</comment>
<feature type="chain" id="PRO_5016252595" description="Outer membrane protein with beta-barrel domain" evidence="1">
    <location>
        <begin position="20"/>
        <end position="233"/>
    </location>
</feature>
<dbReference type="AlphaFoldDB" id="A0A326RUT5"/>
<dbReference type="SUPFAM" id="SSF56925">
    <property type="entry name" value="OMPA-like"/>
    <property type="match status" value="1"/>
</dbReference>
<dbReference type="RefSeq" id="WP_111392814.1">
    <property type="nucleotide sequence ID" value="NZ_QKTX01000006.1"/>
</dbReference>
<gene>
    <name evidence="2" type="ORF">CLV31_106195</name>
</gene>
<dbReference type="InterPro" id="IPR011250">
    <property type="entry name" value="OMP/PagP_B-barrel"/>
</dbReference>
<feature type="signal peptide" evidence="1">
    <location>
        <begin position="1"/>
        <end position="19"/>
    </location>
</feature>
<name>A0A326RUT5_9BACT</name>
<dbReference type="Gene3D" id="2.40.160.20">
    <property type="match status" value="1"/>
</dbReference>
<proteinExistence type="predicted"/>
<evidence type="ECO:0000256" key="1">
    <source>
        <dbReference type="SAM" id="SignalP"/>
    </source>
</evidence>
<protein>
    <recommendedName>
        <fullName evidence="4">Outer membrane protein with beta-barrel domain</fullName>
    </recommendedName>
</protein>
<evidence type="ECO:0000313" key="2">
    <source>
        <dbReference type="EMBL" id="PZV83578.1"/>
    </source>
</evidence>